<dbReference type="PANTHER" id="PTHR42827:SF1">
    <property type="entry name" value="IRON-SULFUR CLUSTER-BINDING PROTEIN"/>
    <property type="match status" value="1"/>
</dbReference>
<proteinExistence type="predicted"/>
<dbReference type="EMBL" id="MAYW01000133">
    <property type="protein sequence ID" value="ODS31227.1"/>
    <property type="molecule type" value="Genomic_DNA"/>
</dbReference>
<evidence type="ECO:0000313" key="2">
    <source>
        <dbReference type="Proteomes" id="UP000094056"/>
    </source>
</evidence>
<dbReference type="Proteomes" id="UP000094056">
    <property type="component" value="Unassembled WGS sequence"/>
</dbReference>
<evidence type="ECO:0008006" key="3">
    <source>
        <dbReference type="Google" id="ProtNLM"/>
    </source>
</evidence>
<organism evidence="1 2">
    <name type="scientific">Candidatus Scalindua rubra</name>
    <dbReference type="NCBI Taxonomy" id="1872076"/>
    <lineage>
        <taxon>Bacteria</taxon>
        <taxon>Pseudomonadati</taxon>
        <taxon>Planctomycetota</taxon>
        <taxon>Candidatus Brocadiia</taxon>
        <taxon>Candidatus Brocadiales</taxon>
        <taxon>Candidatus Scalinduaceae</taxon>
        <taxon>Candidatus Scalindua</taxon>
    </lineage>
</organism>
<comment type="caution">
    <text evidence="1">The sequence shown here is derived from an EMBL/GenBank/DDBJ whole genome shotgun (WGS) entry which is preliminary data.</text>
</comment>
<protein>
    <recommendedName>
        <fullName evidence="3">4Fe-4S ferredoxin-type domain-containing protein</fullName>
    </recommendedName>
</protein>
<evidence type="ECO:0000313" key="1">
    <source>
        <dbReference type="EMBL" id="ODS31227.1"/>
    </source>
</evidence>
<reference evidence="1 2" key="1">
    <citation type="submission" date="2016-07" db="EMBL/GenBank/DDBJ databases">
        <title>Draft genome of Scalindua rubra, obtained from a brine-seawater interface in the Red Sea, sheds light on salt adaptation in anammox bacteria.</title>
        <authorList>
            <person name="Speth D.R."/>
            <person name="Lagkouvardos I."/>
            <person name="Wang Y."/>
            <person name="Qian P.-Y."/>
            <person name="Dutilh B.E."/>
            <person name="Jetten M.S."/>
        </authorList>
    </citation>
    <scope>NUCLEOTIDE SEQUENCE [LARGE SCALE GENOMIC DNA]</scope>
    <source>
        <strain evidence="1">BSI-1</strain>
    </source>
</reference>
<sequence>MKLRTMLKKRSSIQKTEYRGPLVAFAGADDPTFNKLCDIGAKGHCHPKSLLKNARTIISYFIPFTESVVESNNIDGLSSLEWVIAYVETNKLILDLGHHLKTIIGKGGFETYVPKPTSNFDKKTLVESQWSHKHVAYIAWLGTFGMHSMIITERGCAGRLGSVITELYVENTSASYSQSETAAKKLCPCNDDGNIPPCIERCTFGALTEDSLDKFLCYKQCLKNAEHFRDFPLADICGKCASGVPCSLKIPGKINIKTGK</sequence>
<dbReference type="PANTHER" id="PTHR42827">
    <property type="entry name" value="IRON-SULFUR CLUSTER-BINDING PROTEIN-RELATED"/>
    <property type="match status" value="1"/>
</dbReference>
<dbReference type="AlphaFoldDB" id="A0A1E3X6H2"/>
<accession>A0A1E3X6H2</accession>
<name>A0A1E3X6H2_9BACT</name>
<gene>
    <name evidence="1" type="ORF">SCARUB_03648</name>
</gene>